<dbReference type="EMBL" id="JH668313">
    <property type="protein sequence ID" value="KAG6444871.1"/>
    <property type="molecule type" value="Genomic_DNA"/>
</dbReference>
<comment type="caution">
    <text evidence="1">The sequence shown here is derived from an EMBL/GenBank/DDBJ whole genome shotgun (WGS) entry which is preliminary data.</text>
</comment>
<proteinExistence type="predicted"/>
<accession>A0A921YS47</accession>
<sequence>MGLPQRFPDNPIGSGPHTAISCDCCKVICPPPGWTSDAALAAASATAARARSGGRCGQRKGAPVHTAPLCPCCQTCMHPAQHNGSSALTCGLRTHRTRANRNTY</sequence>
<evidence type="ECO:0000313" key="2">
    <source>
        <dbReference type="Proteomes" id="UP000791440"/>
    </source>
</evidence>
<dbReference type="Proteomes" id="UP000791440">
    <property type="component" value="Unassembled WGS sequence"/>
</dbReference>
<dbReference type="AlphaFoldDB" id="A0A921YS47"/>
<keyword evidence="2" id="KW-1185">Reference proteome</keyword>
<reference evidence="1" key="2">
    <citation type="submission" date="2020-12" db="EMBL/GenBank/DDBJ databases">
        <authorList>
            <person name="Kanost M."/>
        </authorList>
    </citation>
    <scope>NUCLEOTIDE SEQUENCE</scope>
</reference>
<organism evidence="1 2">
    <name type="scientific">Manduca sexta</name>
    <name type="common">Tobacco hawkmoth</name>
    <name type="synonym">Tobacco hornworm</name>
    <dbReference type="NCBI Taxonomy" id="7130"/>
    <lineage>
        <taxon>Eukaryota</taxon>
        <taxon>Metazoa</taxon>
        <taxon>Ecdysozoa</taxon>
        <taxon>Arthropoda</taxon>
        <taxon>Hexapoda</taxon>
        <taxon>Insecta</taxon>
        <taxon>Pterygota</taxon>
        <taxon>Neoptera</taxon>
        <taxon>Endopterygota</taxon>
        <taxon>Lepidoptera</taxon>
        <taxon>Glossata</taxon>
        <taxon>Ditrysia</taxon>
        <taxon>Bombycoidea</taxon>
        <taxon>Sphingidae</taxon>
        <taxon>Sphinginae</taxon>
        <taxon>Sphingini</taxon>
        <taxon>Manduca</taxon>
    </lineage>
</organism>
<name>A0A921YS47_MANSE</name>
<reference evidence="1" key="1">
    <citation type="journal article" date="2016" name="Insect Biochem. Mol. Biol.">
        <title>Multifaceted biological insights from a draft genome sequence of the tobacco hornworm moth, Manduca sexta.</title>
        <authorList>
            <person name="Kanost M.R."/>
            <person name="Arrese E.L."/>
            <person name="Cao X."/>
            <person name="Chen Y.R."/>
            <person name="Chellapilla S."/>
            <person name="Goldsmith M.R."/>
            <person name="Grosse-Wilde E."/>
            <person name="Heckel D.G."/>
            <person name="Herndon N."/>
            <person name="Jiang H."/>
            <person name="Papanicolaou A."/>
            <person name="Qu J."/>
            <person name="Soulages J.L."/>
            <person name="Vogel H."/>
            <person name="Walters J."/>
            <person name="Waterhouse R.M."/>
            <person name="Ahn S.J."/>
            <person name="Almeida F.C."/>
            <person name="An C."/>
            <person name="Aqrawi P."/>
            <person name="Bretschneider A."/>
            <person name="Bryant W.B."/>
            <person name="Bucks S."/>
            <person name="Chao H."/>
            <person name="Chevignon G."/>
            <person name="Christen J.M."/>
            <person name="Clarke D.F."/>
            <person name="Dittmer N.T."/>
            <person name="Ferguson L.C.F."/>
            <person name="Garavelou S."/>
            <person name="Gordon K.H.J."/>
            <person name="Gunaratna R.T."/>
            <person name="Han Y."/>
            <person name="Hauser F."/>
            <person name="He Y."/>
            <person name="Heidel-Fischer H."/>
            <person name="Hirsh A."/>
            <person name="Hu Y."/>
            <person name="Jiang H."/>
            <person name="Kalra D."/>
            <person name="Klinner C."/>
            <person name="Konig C."/>
            <person name="Kovar C."/>
            <person name="Kroll A.R."/>
            <person name="Kuwar S.S."/>
            <person name="Lee S.L."/>
            <person name="Lehman R."/>
            <person name="Li K."/>
            <person name="Li Z."/>
            <person name="Liang H."/>
            <person name="Lovelace S."/>
            <person name="Lu Z."/>
            <person name="Mansfield J.H."/>
            <person name="McCulloch K.J."/>
            <person name="Mathew T."/>
            <person name="Morton B."/>
            <person name="Muzny D.M."/>
            <person name="Neunemann D."/>
            <person name="Ongeri F."/>
            <person name="Pauchet Y."/>
            <person name="Pu L.L."/>
            <person name="Pyrousis I."/>
            <person name="Rao X.J."/>
            <person name="Redding A."/>
            <person name="Roesel C."/>
            <person name="Sanchez-Gracia A."/>
            <person name="Schaack S."/>
            <person name="Shukla A."/>
            <person name="Tetreau G."/>
            <person name="Wang Y."/>
            <person name="Xiong G.H."/>
            <person name="Traut W."/>
            <person name="Walsh T.K."/>
            <person name="Worley K.C."/>
            <person name="Wu D."/>
            <person name="Wu W."/>
            <person name="Wu Y.Q."/>
            <person name="Zhang X."/>
            <person name="Zou Z."/>
            <person name="Zucker H."/>
            <person name="Briscoe A.D."/>
            <person name="Burmester T."/>
            <person name="Clem R.J."/>
            <person name="Feyereisen R."/>
            <person name="Grimmelikhuijzen C.J.P."/>
            <person name="Hamodrakas S.J."/>
            <person name="Hansson B.S."/>
            <person name="Huguet E."/>
            <person name="Jermiin L.S."/>
            <person name="Lan Q."/>
            <person name="Lehman H.K."/>
            <person name="Lorenzen M."/>
            <person name="Merzendorfer H."/>
            <person name="Michalopoulos I."/>
            <person name="Morton D.B."/>
            <person name="Muthukrishnan S."/>
            <person name="Oakeshott J.G."/>
            <person name="Palmer W."/>
            <person name="Park Y."/>
            <person name="Passarelli A.L."/>
            <person name="Rozas J."/>
            <person name="Schwartz L.M."/>
            <person name="Smith W."/>
            <person name="Southgate A."/>
            <person name="Vilcinskas A."/>
            <person name="Vogt R."/>
            <person name="Wang P."/>
            <person name="Werren J."/>
            <person name="Yu X.Q."/>
            <person name="Zhou J.J."/>
            <person name="Brown S.J."/>
            <person name="Scherer S.E."/>
            <person name="Richards S."/>
            <person name="Blissard G.W."/>
        </authorList>
    </citation>
    <scope>NUCLEOTIDE SEQUENCE</scope>
</reference>
<gene>
    <name evidence="1" type="ORF">O3G_MSEX003580</name>
</gene>
<protein>
    <submittedName>
        <fullName evidence="1">Uncharacterized protein</fullName>
    </submittedName>
</protein>
<dbReference type="PROSITE" id="PS51257">
    <property type="entry name" value="PROKAR_LIPOPROTEIN"/>
    <property type="match status" value="1"/>
</dbReference>
<evidence type="ECO:0000313" key="1">
    <source>
        <dbReference type="EMBL" id="KAG6444871.1"/>
    </source>
</evidence>